<reference evidence="3 4" key="1">
    <citation type="submission" date="2020-06" db="EMBL/GenBank/DDBJ databases">
        <title>Mannheimia pernigra sp. nov. isolated from bovine respiratory tract.</title>
        <authorList>
            <person name="Kuhnert P."/>
            <person name="Akarsu-Egger H."/>
        </authorList>
    </citation>
    <scope>NUCLEOTIDE SEQUENCE [LARGE SCALE GENOMIC DNA]</scope>
    <source>
        <strain evidence="2 4">17CN0883</strain>
        <strain evidence="1 3">BNO311</strain>
    </source>
</reference>
<name>A0A7D5DW57_9PAST</name>
<evidence type="ECO:0000313" key="1">
    <source>
        <dbReference type="EMBL" id="QLB39579.1"/>
    </source>
</evidence>
<gene>
    <name evidence="1" type="ORF">HV559_01030</name>
    <name evidence="2" type="ORF">HV560_01090</name>
</gene>
<evidence type="ECO:0008006" key="5">
    <source>
        <dbReference type="Google" id="ProtNLM"/>
    </source>
</evidence>
<keyword evidence="3" id="KW-1185">Reference proteome</keyword>
<accession>A0A7D5DW57</accession>
<sequence>MKLKITVDHKGEGAFPLFKQGSKIHLGKECDRYPNWFSCKIAGYTTYVPRHFVAQGKLLCDYNPTELAVKKDEIVNLIELCYGWAIVERDKDVGWLPCDILISSI</sequence>
<dbReference type="KEGG" id="mpeg:HV560_01090"/>
<dbReference type="RefSeq" id="WP_176809332.1">
    <property type="nucleotide sequence ID" value="NZ_CP055305.1"/>
</dbReference>
<protein>
    <recommendedName>
        <fullName evidence="5">SH3 domain-containing protein</fullName>
    </recommendedName>
</protein>
<dbReference type="InterPro" id="IPR036028">
    <property type="entry name" value="SH3-like_dom_sf"/>
</dbReference>
<evidence type="ECO:0000313" key="3">
    <source>
        <dbReference type="Proteomes" id="UP000509660"/>
    </source>
</evidence>
<organism evidence="1 3">
    <name type="scientific">Mannheimia pernigra</name>
    <dbReference type="NCBI Taxonomy" id="111844"/>
    <lineage>
        <taxon>Bacteria</taxon>
        <taxon>Pseudomonadati</taxon>
        <taxon>Pseudomonadota</taxon>
        <taxon>Gammaproteobacteria</taxon>
        <taxon>Pasteurellales</taxon>
        <taxon>Pasteurellaceae</taxon>
        <taxon>Mannheimia</taxon>
    </lineage>
</organism>
<dbReference type="EMBL" id="CP055305">
    <property type="protein sequence ID" value="QLB41541.1"/>
    <property type="molecule type" value="Genomic_DNA"/>
</dbReference>
<proteinExistence type="predicted"/>
<evidence type="ECO:0000313" key="2">
    <source>
        <dbReference type="EMBL" id="QLB41541.1"/>
    </source>
</evidence>
<dbReference type="Proteomes" id="UP000509784">
    <property type="component" value="Chromosome"/>
</dbReference>
<dbReference type="SUPFAM" id="SSF50044">
    <property type="entry name" value="SH3-domain"/>
    <property type="match status" value="1"/>
</dbReference>
<dbReference type="Proteomes" id="UP000509660">
    <property type="component" value="Chromosome"/>
</dbReference>
<evidence type="ECO:0000313" key="4">
    <source>
        <dbReference type="Proteomes" id="UP000509784"/>
    </source>
</evidence>
<dbReference type="EMBL" id="CP055306">
    <property type="protein sequence ID" value="QLB39579.1"/>
    <property type="molecule type" value="Genomic_DNA"/>
</dbReference>
<dbReference type="AlphaFoldDB" id="A0A7D5DW57"/>